<dbReference type="GO" id="GO:0016887">
    <property type="term" value="F:ATP hydrolysis activity"/>
    <property type="evidence" value="ECO:0007669"/>
    <property type="project" value="InterPro"/>
</dbReference>
<dbReference type="RefSeq" id="WP_057777907.1">
    <property type="nucleotide sequence ID" value="NZ_AYYY01000014.1"/>
</dbReference>
<dbReference type="PANTHER" id="PTHR43158">
    <property type="entry name" value="SKFA PEPTIDE EXPORT ATP-BINDING PROTEIN SKFE"/>
    <property type="match status" value="1"/>
</dbReference>
<dbReference type="SUPFAM" id="SSF52540">
    <property type="entry name" value="P-loop containing nucleoside triphosphate hydrolases"/>
    <property type="match status" value="1"/>
</dbReference>
<evidence type="ECO:0000313" key="5">
    <source>
        <dbReference type="Proteomes" id="UP000051733"/>
    </source>
</evidence>
<sequence>MVTINFKRVSRIVKKQVMLDDLDLTIEPAMISAICTDQPASVTALFELITGEKADDGQVMLDQLDAYAQRKHLGDLVGCLFADDEGSTRGTVTTFLEHCLKKATGDHLSLEQSLGIAKQLKLTPDSRVADLEPGAKRQLQILSLVVNEPPILLLEQPTSMMNAQQATAIWQLLADYGRKMAATIVFSSPQVAEMQVHANQIIYLSNGHVSQIRPIVTHDSSDCVVKVTGRGLPVEMIDVLGGHFIKETPMNQEFVYSGNIQALLPLLEQSGITDVRILDATIDDELRVW</sequence>
<proteinExistence type="predicted"/>
<evidence type="ECO:0000259" key="3">
    <source>
        <dbReference type="PROSITE" id="PS50893"/>
    </source>
</evidence>
<evidence type="ECO:0000256" key="2">
    <source>
        <dbReference type="ARBA" id="ARBA00022840"/>
    </source>
</evidence>
<dbReference type="GO" id="GO:0005524">
    <property type="term" value="F:ATP binding"/>
    <property type="evidence" value="ECO:0007669"/>
    <property type="project" value="UniProtKB-KW"/>
</dbReference>
<feature type="domain" description="ABC transporter" evidence="3">
    <location>
        <begin position="4"/>
        <end position="231"/>
    </location>
</feature>
<dbReference type="EMBL" id="AYYY01000014">
    <property type="protein sequence ID" value="KRM61947.1"/>
    <property type="molecule type" value="Genomic_DNA"/>
</dbReference>
<dbReference type="Gene3D" id="3.40.50.300">
    <property type="entry name" value="P-loop containing nucleotide triphosphate hydrolases"/>
    <property type="match status" value="1"/>
</dbReference>
<dbReference type="OrthoDB" id="2325567at2"/>
<protein>
    <submittedName>
        <fullName evidence="4">Multidrug ABC transporter ATPase protein</fullName>
    </submittedName>
</protein>
<evidence type="ECO:0000256" key="1">
    <source>
        <dbReference type="ARBA" id="ARBA00022741"/>
    </source>
</evidence>
<organism evidence="4 5">
    <name type="scientific">Paucilactobacillus vaccinostercus DSM 20634</name>
    <dbReference type="NCBI Taxonomy" id="1423813"/>
    <lineage>
        <taxon>Bacteria</taxon>
        <taxon>Bacillati</taxon>
        <taxon>Bacillota</taxon>
        <taxon>Bacilli</taxon>
        <taxon>Lactobacillales</taxon>
        <taxon>Lactobacillaceae</taxon>
        <taxon>Paucilactobacillus</taxon>
    </lineage>
</organism>
<dbReference type="PROSITE" id="PS50893">
    <property type="entry name" value="ABC_TRANSPORTER_2"/>
    <property type="match status" value="1"/>
</dbReference>
<dbReference type="InterPro" id="IPR003439">
    <property type="entry name" value="ABC_transporter-like_ATP-bd"/>
</dbReference>
<dbReference type="AlphaFoldDB" id="A0A0R2ACJ1"/>
<accession>A0A0R2ACJ1</accession>
<keyword evidence="5" id="KW-1185">Reference proteome</keyword>
<gene>
    <name evidence="4" type="ORF">FC26_GL001018</name>
</gene>
<keyword evidence="2" id="KW-0067">ATP-binding</keyword>
<dbReference type="InterPro" id="IPR027417">
    <property type="entry name" value="P-loop_NTPase"/>
</dbReference>
<reference evidence="4 5" key="1">
    <citation type="journal article" date="2015" name="Genome Announc.">
        <title>Expanding the biotechnology potential of lactobacilli through comparative genomics of 213 strains and associated genera.</title>
        <authorList>
            <person name="Sun Z."/>
            <person name="Harris H.M."/>
            <person name="McCann A."/>
            <person name="Guo C."/>
            <person name="Argimon S."/>
            <person name="Zhang W."/>
            <person name="Yang X."/>
            <person name="Jeffery I.B."/>
            <person name="Cooney J.C."/>
            <person name="Kagawa T.F."/>
            <person name="Liu W."/>
            <person name="Song Y."/>
            <person name="Salvetti E."/>
            <person name="Wrobel A."/>
            <person name="Rasinkangas P."/>
            <person name="Parkhill J."/>
            <person name="Rea M.C."/>
            <person name="O'Sullivan O."/>
            <person name="Ritari J."/>
            <person name="Douillard F.P."/>
            <person name="Paul Ross R."/>
            <person name="Yang R."/>
            <person name="Briner A.E."/>
            <person name="Felis G.E."/>
            <person name="de Vos W.M."/>
            <person name="Barrangou R."/>
            <person name="Klaenhammer T.R."/>
            <person name="Caufield P.W."/>
            <person name="Cui Y."/>
            <person name="Zhang H."/>
            <person name="O'Toole P.W."/>
        </authorList>
    </citation>
    <scope>NUCLEOTIDE SEQUENCE [LARGE SCALE GENOMIC DNA]</scope>
    <source>
        <strain evidence="4 5">DSM 20634</strain>
    </source>
</reference>
<dbReference type="Proteomes" id="UP000051733">
    <property type="component" value="Unassembled WGS sequence"/>
</dbReference>
<comment type="caution">
    <text evidence="4">The sequence shown here is derived from an EMBL/GenBank/DDBJ whole genome shotgun (WGS) entry which is preliminary data.</text>
</comment>
<dbReference type="PATRIC" id="fig|1423813.3.peg.1042"/>
<dbReference type="STRING" id="1423813.FC26_GL001018"/>
<name>A0A0R2ACJ1_9LACO</name>
<keyword evidence="1" id="KW-0547">Nucleotide-binding</keyword>
<dbReference type="Pfam" id="PF00005">
    <property type="entry name" value="ABC_tran"/>
    <property type="match status" value="1"/>
</dbReference>
<evidence type="ECO:0000313" key="4">
    <source>
        <dbReference type="EMBL" id="KRM61947.1"/>
    </source>
</evidence>
<dbReference type="PANTHER" id="PTHR43158:SF2">
    <property type="entry name" value="SKFA PEPTIDE EXPORT ATP-BINDING PROTEIN SKFE"/>
    <property type="match status" value="1"/>
</dbReference>